<dbReference type="EC" id="6.3.5.1" evidence="3"/>
<dbReference type="NCBIfam" id="TIGR00552">
    <property type="entry name" value="nadE"/>
    <property type="match status" value="1"/>
</dbReference>
<dbReference type="InterPro" id="IPR014729">
    <property type="entry name" value="Rossmann-like_a/b/a_fold"/>
</dbReference>
<dbReference type="CDD" id="cd07570">
    <property type="entry name" value="GAT_Gln-NAD-synth"/>
    <property type="match status" value="1"/>
</dbReference>
<sequence length="1565" mass="174268">MLSSTAEDMEIEFQLALPGTDDRERERERNRERDHTGFNDTAQTRTERGGKFIPVGRRRGTKSFHGRNASSSMPLLLDVHHRSGGNCQLAEDVKTVEKIRQPHPPLVQTGKRAACRSFTTPASIPHSASWTGNAPVRRLFPLWAAADQFFPSTILTPLPSVYRSPPLPSPGFFDLTRIGFSDFSEEHSWWLSDLGGRLQIYGILAVAARCFRSHPPVYEKDTRIFVWNCALHSASDVVFDWCAHAHIGGAGEEGRIVSLEMGRKVTVAVCTLNQWALDFDGNLQRILQSIQEAKEAGASFRSGPELEICSMIMNAPDSACTACTHRRSHSLTLACLLVHLFEGNTASSEPRTRAQLNVDFVVECISGYSCKEHTYKSDILAGLYCHSLLVVTVDTTVRNTSTRVTFLQDCAVTACLLLQWIQLGYSCEDHFYESDTLLHCWEVLLEILISPICKDMLVDVGMPVMHRNVTYNCRVVFLNRKLLLIRPKLRLCDDGNYRETRWMSAWTKVERKTIWGKTSLNQDSNPNLSVIGNAIYCDSDTLDCVTTGAVLGLERTLEEYYLPRMISTYTGQSLVPFGDAVIATKDTCIGYEICEELWNPLSAHVPMSLDGVELIVNGTGSYMELRKAYTVVDLIKSATMKCGGCYMFSNLRGCDGQRVYFNGCSSIALNGGILNRSQQFALQEVEVVVATIDLEDIRTYRNMIRSRTLAAASSPSYPRVTIDFALSCDGDMKLPSYEPIEWNYHSPEQEIALGPACWLWDYLRRSGQGGFFLPLSGGVDSSSVASIVFSMCHLVVNSVQKGGGTRKLSCSETRSERSIKKSRSETRSERSIKKSRSETRSERSVEKSRSETRREQSFSETRSERSVEKSRSEIRSERSVEKFRSETRSERSIKKSRSETRSERSIKKSRSETRSESFEPSFFLSSMKKITFQHTIKVFKGSNRQSFDAPPLLLNASELQRLSSAHTCQLRQFLLFMGVSLILGASLIMLFTSAAALHNTLPLIHFTQDVEMAWILGISAVGGILSVACSAIACVVFNSRQHSVFLPLFIVASLAAAFVLGIALYRGVAYRTGMVFVQETGGLVLKQGKYRSSLNTTLWETLTAACYDETWTSICGDLQCCGVDKTIECCYKDNITNILPCSNEGLYSCLDSIAKELASWTNSQVLSDVRKIVCDPDYVPRDPQELCNRLLTTCYMGSENSSVETRSRAGALAKQIGSYHTNICIDVAVSAVLGIFTSISGLVPKFASRGGSARESLALQNIQARLRMVLAYLFAQLMLWVRNRSGGLLVLGSSNVDEALRGYMTKYDCSSADINPIGGISKTDLKSFLGYARTRFNLPILLEIVSAPPTAELEPLSGGKLTQTDEEDMGMTYVELNEFGRLRKKNMCGPYSMFCKLIHTWQGHCTPEQVAEKVKHFFRCYAINRHKMTVLTPSYHAETYSPDDNRFDHRPFLYNVKWAWQFRAIDDQLQRLTAGGDDGQGKKVSTGRAVSGPVASNSQGLPPGQGSSRSSIPGVLTKVLNTDSNKGVVVSETEDTYTRQHHFLYVCGKDTLGESSDPRTLVHIS</sequence>
<feature type="transmembrane region" description="Helical" evidence="12">
    <location>
        <begin position="973"/>
        <end position="1001"/>
    </location>
</feature>
<dbReference type="PANTHER" id="PTHR23090">
    <property type="entry name" value="NH 3 /GLUTAMINE-DEPENDENT NAD + SYNTHETASE"/>
    <property type="match status" value="1"/>
</dbReference>
<dbReference type="GO" id="GO:0005524">
    <property type="term" value="F:ATP binding"/>
    <property type="evidence" value="ECO:0007669"/>
    <property type="project" value="UniProtKB-KW"/>
</dbReference>
<name>A0A7R9CVG8_TIMCR</name>
<feature type="compositionally biased region" description="Basic residues" evidence="11">
    <location>
        <begin position="56"/>
        <end position="65"/>
    </location>
</feature>
<evidence type="ECO:0000256" key="6">
    <source>
        <dbReference type="ARBA" id="ARBA00022741"/>
    </source>
</evidence>
<evidence type="ECO:0000259" key="13">
    <source>
        <dbReference type="PROSITE" id="PS50263"/>
    </source>
</evidence>
<dbReference type="PANTHER" id="PTHR23090:SF9">
    <property type="entry name" value="GLUTAMINE-DEPENDENT NAD(+) SYNTHETASE"/>
    <property type="match status" value="1"/>
</dbReference>
<feature type="domain" description="CN hydrolase" evidence="13">
    <location>
        <begin position="265"/>
        <end position="694"/>
    </location>
</feature>
<keyword evidence="5" id="KW-0436">Ligase</keyword>
<proteinExistence type="inferred from homology"/>
<feature type="region of interest" description="Disordered" evidence="11">
    <location>
        <begin position="1"/>
        <end position="70"/>
    </location>
</feature>
<feature type="region of interest" description="Disordered" evidence="11">
    <location>
        <begin position="1473"/>
        <end position="1513"/>
    </location>
</feature>
<comment type="catalytic activity">
    <reaction evidence="10">
        <text>deamido-NAD(+) + L-glutamine + ATP + H2O = L-glutamate + AMP + diphosphate + NAD(+) + H(+)</text>
        <dbReference type="Rhea" id="RHEA:24384"/>
        <dbReference type="ChEBI" id="CHEBI:15377"/>
        <dbReference type="ChEBI" id="CHEBI:15378"/>
        <dbReference type="ChEBI" id="CHEBI:29985"/>
        <dbReference type="ChEBI" id="CHEBI:30616"/>
        <dbReference type="ChEBI" id="CHEBI:33019"/>
        <dbReference type="ChEBI" id="CHEBI:57540"/>
        <dbReference type="ChEBI" id="CHEBI:58359"/>
        <dbReference type="ChEBI" id="CHEBI:58437"/>
        <dbReference type="ChEBI" id="CHEBI:456215"/>
        <dbReference type="EC" id="6.3.5.1"/>
    </reaction>
</comment>
<evidence type="ECO:0000256" key="9">
    <source>
        <dbReference type="ARBA" id="ARBA00030681"/>
    </source>
</evidence>
<dbReference type="GO" id="GO:0009435">
    <property type="term" value="P:NAD+ biosynthetic process"/>
    <property type="evidence" value="ECO:0007669"/>
    <property type="project" value="UniProtKB-UniPathway"/>
</dbReference>
<evidence type="ECO:0000256" key="5">
    <source>
        <dbReference type="ARBA" id="ARBA00022598"/>
    </source>
</evidence>
<keyword evidence="12" id="KW-1133">Transmembrane helix</keyword>
<keyword evidence="7" id="KW-0067">ATP-binding</keyword>
<dbReference type="Pfam" id="PF02540">
    <property type="entry name" value="NAD_synthase"/>
    <property type="match status" value="1"/>
</dbReference>
<dbReference type="FunFam" id="3.40.50.620:FF:000036">
    <property type="entry name" value="Glutamine-dependent NAD(+) synthetase"/>
    <property type="match status" value="1"/>
</dbReference>
<dbReference type="UniPathway" id="UPA00253">
    <property type="reaction ID" value="UER00334"/>
</dbReference>
<dbReference type="Gene3D" id="3.40.50.620">
    <property type="entry name" value="HUPs"/>
    <property type="match status" value="2"/>
</dbReference>
<protein>
    <recommendedName>
        <fullName evidence="4">Glutamine-dependent NAD(+) synthetase</fullName>
        <ecNumber evidence="3">6.3.5.1</ecNumber>
    </recommendedName>
    <alternativeName>
        <fullName evidence="9">NAD(+) synthase [glutamine-hydrolyzing]</fullName>
    </alternativeName>
</protein>
<feature type="transmembrane region" description="Helical" evidence="12">
    <location>
        <begin position="1013"/>
        <end position="1038"/>
    </location>
</feature>
<evidence type="ECO:0000313" key="14">
    <source>
        <dbReference type="EMBL" id="CAD7403248.1"/>
    </source>
</evidence>
<gene>
    <name evidence="14" type="ORF">TCEB3V08_LOCUS6894</name>
</gene>
<dbReference type="InterPro" id="IPR003694">
    <property type="entry name" value="NAD_synthase"/>
</dbReference>
<keyword evidence="12" id="KW-0812">Transmembrane</keyword>
<dbReference type="Gene3D" id="3.60.110.10">
    <property type="entry name" value="Carbon-nitrogen hydrolase"/>
    <property type="match status" value="2"/>
</dbReference>
<evidence type="ECO:0000256" key="11">
    <source>
        <dbReference type="SAM" id="MobiDB-lite"/>
    </source>
</evidence>
<dbReference type="InterPro" id="IPR003010">
    <property type="entry name" value="C-N_Hydrolase"/>
</dbReference>
<organism evidence="14">
    <name type="scientific">Timema cristinae</name>
    <name type="common">Walking stick</name>
    <dbReference type="NCBI Taxonomy" id="61476"/>
    <lineage>
        <taxon>Eukaryota</taxon>
        <taxon>Metazoa</taxon>
        <taxon>Ecdysozoa</taxon>
        <taxon>Arthropoda</taxon>
        <taxon>Hexapoda</taxon>
        <taxon>Insecta</taxon>
        <taxon>Pterygota</taxon>
        <taxon>Neoptera</taxon>
        <taxon>Polyneoptera</taxon>
        <taxon>Phasmatodea</taxon>
        <taxon>Timematodea</taxon>
        <taxon>Timematoidea</taxon>
        <taxon>Timematidae</taxon>
        <taxon>Timema</taxon>
    </lineage>
</organism>
<feature type="region of interest" description="Disordered" evidence="11">
    <location>
        <begin position="802"/>
        <end position="912"/>
    </location>
</feature>
<reference evidence="14" key="1">
    <citation type="submission" date="2020-11" db="EMBL/GenBank/DDBJ databases">
        <authorList>
            <person name="Tran Van P."/>
        </authorList>
    </citation>
    <scope>NUCLEOTIDE SEQUENCE</scope>
</reference>
<dbReference type="InterPro" id="IPR022310">
    <property type="entry name" value="NAD/GMP_synthase"/>
</dbReference>
<evidence type="ECO:0000256" key="10">
    <source>
        <dbReference type="ARBA" id="ARBA00052340"/>
    </source>
</evidence>
<keyword evidence="8" id="KW-0520">NAD</keyword>
<dbReference type="SUPFAM" id="SSF52402">
    <property type="entry name" value="Adenine nucleotide alpha hydrolases-like"/>
    <property type="match status" value="2"/>
</dbReference>
<dbReference type="EMBL" id="OC318791">
    <property type="protein sequence ID" value="CAD7403248.1"/>
    <property type="molecule type" value="Genomic_DNA"/>
</dbReference>
<feature type="transmembrane region" description="Helical" evidence="12">
    <location>
        <begin position="1044"/>
        <end position="1065"/>
    </location>
</feature>
<dbReference type="PROSITE" id="PS50263">
    <property type="entry name" value="CN_HYDROLASE"/>
    <property type="match status" value="1"/>
</dbReference>
<dbReference type="Pfam" id="PF00795">
    <property type="entry name" value="CN_hydrolase"/>
    <property type="match status" value="2"/>
</dbReference>
<dbReference type="InterPro" id="IPR014445">
    <property type="entry name" value="Gln-dep_NAD_synthase"/>
</dbReference>
<dbReference type="FunFam" id="3.60.110.10:FF:000003">
    <property type="entry name" value="Glutamine-dependent NAD(+) synthetase"/>
    <property type="match status" value="1"/>
</dbReference>
<comment type="pathway">
    <text evidence="1">Cofactor biosynthesis; NAD(+) biosynthesis; NAD(+) from deamido-NAD(+) (L-Gln route): step 1/1.</text>
</comment>
<keyword evidence="6" id="KW-0547">Nucleotide-binding</keyword>
<dbReference type="GO" id="GO:0005737">
    <property type="term" value="C:cytoplasm"/>
    <property type="evidence" value="ECO:0007669"/>
    <property type="project" value="InterPro"/>
</dbReference>
<evidence type="ECO:0000256" key="7">
    <source>
        <dbReference type="ARBA" id="ARBA00022840"/>
    </source>
</evidence>
<dbReference type="HAMAP" id="MF_02090">
    <property type="entry name" value="NadE_glutamine_dep"/>
    <property type="match status" value="1"/>
</dbReference>
<dbReference type="GO" id="GO:0004359">
    <property type="term" value="F:glutaminase activity"/>
    <property type="evidence" value="ECO:0007669"/>
    <property type="project" value="InterPro"/>
</dbReference>
<accession>A0A7R9CVG8</accession>
<dbReference type="CDD" id="cd00553">
    <property type="entry name" value="NAD_synthase"/>
    <property type="match status" value="1"/>
</dbReference>
<evidence type="ECO:0000256" key="4">
    <source>
        <dbReference type="ARBA" id="ARBA00017309"/>
    </source>
</evidence>
<feature type="compositionally biased region" description="Polar residues" evidence="11">
    <location>
        <begin position="1494"/>
        <end position="1511"/>
    </location>
</feature>
<keyword evidence="12" id="KW-0472">Membrane</keyword>
<dbReference type="InterPro" id="IPR036526">
    <property type="entry name" value="C-N_Hydrolase_sf"/>
</dbReference>
<feature type="compositionally biased region" description="Basic and acidic residues" evidence="11">
    <location>
        <begin position="813"/>
        <end position="912"/>
    </location>
</feature>
<dbReference type="SUPFAM" id="SSF56317">
    <property type="entry name" value="Carbon-nitrogen hydrolase"/>
    <property type="match status" value="2"/>
</dbReference>
<evidence type="ECO:0000256" key="8">
    <source>
        <dbReference type="ARBA" id="ARBA00023027"/>
    </source>
</evidence>
<evidence type="ECO:0000256" key="3">
    <source>
        <dbReference type="ARBA" id="ARBA00012743"/>
    </source>
</evidence>
<evidence type="ECO:0000256" key="2">
    <source>
        <dbReference type="ARBA" id="ARBA00007145"/>
    </source>
</evidence>
<feature type="compositionally biased region" description="Basic and acidic residues" evidence="11">
    <location>
        <begin position="20"/>
        <end position="37"/>
    </location>
</feature>
<comment type="similarity">
    <text evidence="2">In the C-terminal section; belongs to the NAD synthetase family.</text>
</comment>
<evidence type="ECO:0000256" key="1">
    <source>
        <dbReference type="ARBA" id="ARBA00005188"/>
    </source>
</evidence>
<evidence type="ECO:0000256" key="12">
    <source>
        <dbReference type="SAM" id="Phobius"/>
    </source>
</evidence>
<dbReference type="GO" id="GO:0003952">
    <property type="term" value="F:NAD+ synthase (glutamine-hydrolyzing) activity"/>
    <property type="evidence" value="ECO:0007669"/>
    <property type="project" value="UniProtKB-EC"/>
</dbReference>